<proteinExistence type="predicted"/>
<dbReference type="InterPro" id="IPR010982">
    <property type="entry name" value="Lambda_DNA-bd_dom_sf"/>
</dbReference>
<evidence type="ECO:0000259" key="2">
    <source>
        <dbReference type="PROSITE" id="PS50943"/>
    </source>
</evidence>
<accession>A0A3G2JLM7</accession>
<dbReference type="InterPro" id="IPR001387">
    <property type="entry name" value="Cro/C1-type_HTH"/>
</dbReference>
<evidence type="ECO:0000313" key="4">
    <source>
        <dbReference type="Proteomes" id="UP000268329"/>
    </source>
</evidence>
<keyword evidence="4" id="KW-1185">Reference proteome</keyword>
<reference evidence="3 4" key="1">
    <citation type="submission" date="2018-10" db="EMBL/GenBank/DDBJ databases">
        <title>The genome of Streptomyces dangxiongensis Z022.</title>
        <authorList>
            <person name="Zhang B."/>
        </authorList>
    </citation>
    <scope>NUCLEOTIDE SEQUENCE [LARGE SCALE GENOMIC DNA]</scope>
    <source>
        <strain evidence="3 4">Z022</strain>
    </source>
</reference>
<dbReference type="RefSeq" id="WP_121790680.1">
    <property type="nucleotide sequence ID" value="NZ_CP033073.1"/>
</dbReference>
<gene>
    <name evidence="3" type="ORF">D9753_35180</name>
</gene>
<dbReference type="Pfam" id="PF17765">
    <property type="entry name" value="MLTR_LBD"/>
    <property type="match status" value="1"/>
</dbReference>
<dbReference type="Gene3D" id="3.30.450.180">
    <property type="match status" value="1"/>
</dbReference>
<dbReference type="GO" id="GO:0003677">
    <property type="term" value="F:DNA binding"/>
    <property type="evidence" value="ECO:0007669"/>
    <property type="project" value="InterPro"/>
</dbReference>
<dbReference type="AlphaFoldDB" id="A0A3G2JLM7"/>
<dbReference type="PROSITE" id="PS50943">
    <property type="entry name" value="HTH_CROC1"/>
    <property type="match status" value="1"/>
</dbReference>
<dbReference type="EMBL" id="CP033073">
    <property type="protein sequence ID" value="AYN43254.1"/>
    <property type="molecule type" value="Genomic_DNA"/>
</dbReference>
<dbReference type="Proteomes" id="UP000268329">
    <property type="component" value="Chromosome"/>
</dbReference>
<dbReference type="Gene3D" id="1.10.260.40">
    <property type="entry name" value="lambda repressor-like DNA-binding domains"/>
    <property type="match status" value="1"/>
</dbReference>
<evidence type="ECO:0000256" key="1">
    <source>
        <dbReference type="SAM" id="MobiDB-lite"/>
    </source>
</evidence>
<name>A0A3G2JLM7_9ACTN</name>
<feature type="domain" description="HTH cro/C1-type" evidence="2">
    <location>
        <begin position="37"/>
        <end position="84"/>
    </location>
</feature>
<dbReference type="SUPFAM" id="SSF47413">
    <property type="entry name" value="lambda repressor-like DNA-binding domains"/>
    <property type="match status" value="1"/>
</dbReference>
<dbReference type="PANTHER" id="PTHR35010">
    <property type="entry name" value="BLL4672 PROTEIN-RELATED"/>
    <property type="match status" value="1"/>
</dbReference>
<evidence type="ECO:0000313" key="3">
    <source>
        <dbReference type="EMBL" id="AYN43254.1"/>
    </source>
</evidence>
<sequence>MDRRKEIREFLTLRRAKITPEQAGLPVFGGDARRVPGLRREEVALLAGVSVDYYTRLERGDARGVSDSVLDNLARALQLNEAERTHLFDLVRAANATTRTRRKARHQVRPAVQRILDTMSTPALVWNGYFDTLAVNRLGRALFSPVLKDRPLPVNHARYLFLDPGAHEFFSDWETTADDAVASLRWQAGRNPYDKTLTELIGELSTRSESFGTRWAAHNVQIHRTGVKRLQHPVVGAVSLPYESMAIDADAGLTLVAYTAEPGSPSEDALDFLASWAATTDPEQTDDQPAPGPDPRQGR</sequence>
<protein>
    <submittedName>
        <fullName evidence="3">XRE family transcriptional regulator</fullName>
    </submittedName>
</protein>
<dbReference type="SMART" id="SM00530">
    <property type="entry name" value="HTH_XRE"/>
    <property type="match status" value="1"/>
</dbReference>
<dbReference type="OrthoDB" id="3542608at2"/>
<dbReference type="CDD" id="cd00093">
    <property type="entry name" value="HTH_XRE"/>
    <property type="match status" value="1"/>
</dbReference>
<feature type="compositionally biased region" description="Pro residues" evidence="1">
    <location>
        <begin position="290"/>
        <end position="299"/>
    </location>
</feature>
<feature type="region of interest" description="Disordered" evidence="1">
    <location>
        <begin position="275"/>
        <end position="299"/>
    </location>
</feature>
<dbReference type="KEGG" id="sdd:D9753_35180"/>
<dbReference type="InterPro" id="IPR041413">
    <property type="entry name" value="MLTR_LBD"/>
</dbReference>
<dbReference type="PANTHER" id="PTHR35010:SF2">
    <property type="entry name" value="BLL4672 PROTEIN"/>
    <property type="match status" value="1"/>
</dbReference>
<dbReference type="Pfam" id="PF13560">
    <property type="entry name" value="HTH_31"/>
    <property type="match status" value="1"/>
</dbReference>
<organism evidence="3 4">
    <name type="scientific">Streptomyces dangxiongensis</name>
    <dbReference type="NCBI Taxonomy" id="1442032"/>
    <lineage>
        <taxon>Bacteria</taxon>
        <taxon>Bacillati</taxon>
        <taxon>Actinomycetota</taxon>
        <taxon>Actinomycetes</taxon>
        <taxon>Kitasatosporales</taxon>
        <taxon>Streptomycetaceae</taxon>
        <taxon>Streptomyces</taxon>
    </lineage>
</organism>